<feature type="compositionally biased region" description="Low complexity" evidence="1">
    <location>
        <begin position="347"/>
        <end position="362"/>
    </location>
</feature>
<organism evidence="3 4">
    <name type="scientific">Moraxella lacunata</name>
    <dbReference type="NCBI Taxonomy" id="477"/>
    <lineage>
        <taxon>Bacteria</taxon>
        <taxon>Pseudomonadati</taxon>
        <taxon>Pseudomonadota</taxon>
        <taxon>Gammaproteobacteria</taxon>
        <taxon>Moraxellales</taxon>
        <taxon>Moraxellaceae</taxon>
        <taxon>Moraxella</taxon>
    </lineage>
</organism>
<dbReference type="EMBL" id="UGQU01000001">
    <property type="protein sequence ID" value="STZ56301.1"/>
    <property type="molecule type" value="Genomic_DNA"/>
</dbReference>
<accession>A0A378T650</accession>
<dbReference type="Pfam" id="PF16868">
    <property type="entry name" value="NMT1_3"/>
    <property type="match status" value="1"/>
</dbReference>
<feature type="region of interest" description="Disordered" evidence="1">
    <location>
        <begin position="337"/>
        <end position="368"/>
    </location>
</feature>
<evidence type="ECO:0000313" key="4">
    <source>
        <dbReference type="Proteomes" id="UP000254437"/>
    </source>
</evidence>
<dbReference type="AlphaFoldDB" id="A0A378T650"/>
<dbReference type="CDD" id="cd13567">
    <property type="entry name" value="PBP2_TtGluBP"/>
    <property type="match status" value="1"/>
</dbReference>
<dbReference type="PANTHER" id="PTHR42941">
    <property type="entry name" value="SLL1037 PROTEIN"/>
    <property type="match status" value="1"/>
</dbReference>
<sequence length="368" mass="38339">MKAFNKLALACIIGAATLLTACGGDKSAEQKTDSSQTTSNTASDKLETKFVTIGTGGASGPYNIIGTSLAEGYASQFGANAKTQTTGASVENLNLLDQKKLEMAFVMSDALNEAVSGTGNFKAPLTSVSQIASLYPNYVQIVASQASGIKSIEDLRGKRIAVGAQGSGVEVATRALLEGFGITYNDVKVDYLGYAEAADGLKSGKLDAAFLTSGLPNSSLMELEQGFKLQMVAVPADKLAEIAKTKTYFVPMSIPKGTYSNTEDVPTAAILNALVVRSDLSENDVYLLTKSLFENLPALQNAHQAAKDIDIAKAQTGLVAPLHAGAKRYYDEVGATAATSEPASGDTAQATEGEATTETTEATTEEKK</sequence>
<dbReference type="PROSITE" id="PS51257">
    <property type="entry name" value="PROKAR_LIPOPROTEIN"/>
    <property type="match status" value="1"/>
</dbReference>
<evidence type="ECO:0000256" key="1">
    <source>
        <dbReference type="SAM" id="MobiDB-lite"/>
    </source>
</evidence>
<dbReference type="Proteomes" id="UP000254437">
    <property type="component" value="Unassembled WGS sequence"/>
</dbReference>
<evidence type="ECO:0000313" key="3">
    <source>
        <dbReference type="EMBL" id="STZ56301.1"/>
    </source>
</evidence>
<dbReference type="PANTHER" id="PTHR42941:SF1">
    <property type="entry name" value="SLL1037 PROTEIN"/>
    <property type="match status" value="1"/>
</dbReference>
<feature type="signal peptide" evidence="2">
    <location>
        <begin position="1"/>
        <end position="21"/>
    </location>
</feature>
<feature type="chain" id="PRO_5016589940" evidence="2">
    <location>
        <begin position="22"/>
        <end position="368"/>
    </location>
</feature>
<proteinExistence type="predicted"/>
<dbReference type="InterPro" id="IPR011852">
    <property type="entry name" value="TRAP_TAXI"/>
</dbReference>
<dbReference type="RefSeq" id="WP_115005920.1">
    <property type="nucleotide sequence ID" value="NZ_UGQU01000001.1"/>
</dbReference>
<reference evidence="3 4" key="1">
    <citation type="submission" date="2018-06" db="EMBL/GenBank/DDBJ databases">
        <authorList>
            <consortium name="Pathogen Informatics"/>
            <person name="Doyle S."/>
        </authorList>
    </citation>
    <scope>NUCLEOTIDE SEQUENCE [LARGE SCALE GENOMIC DNA]</scope>
    <source>
        <strain evidence="3 4">NCTC10359</strain>
    </source>
</reference>
<keyword evidence="2" id="KW-0732">Signal</keyword>
<evidence type="ECO:0000256" key="2">
    <source>
        <dbReference type="SAM" id="SignalP"/>
    </source>
</evidence>
<dbReference type="SUPFAM" id="SSF53850">
    <property type="entry name" value="Periplasmic binding protein-like II"/>
    <property type="match status" value="1"/>
</dbReference>
<dbReference type="NCBIfam" id="TIGR02122">
    <property type="entry name" value="TRAP_TAXI"/>
    <property type="match status" value="1"/>
</dbReference>
<dbReference type="Gene3D" id="3.40.190.10">
    <property type="entry name" value="Periplasmic binding protein-like II"/>
    <property type="match status" value="2"/>
</dbReference>
<gene>
    <name evidence="3" type="ORF">NCTC10359_00914</name>
</gene>
<protein>
    <submittedName>
        <fullName evidence="3">ABC-type taurine transport system, periplasmic component</fullName>
    </submittedName>
</protein>
<name>A0A378T650_MORLA</name>